<dbReference type="GO" id="GO:0000209">
    <property type="term" value="P:protein polyubiquitination"/>
    <property type="evidence" value="ECO:0007669"/>
    <property type="project" value="TreeGrafter"/>
</dbReference>
<evidence type="ECO:0000313" key="2">
    <source>
        <dbReference type="Proteomes" id="UP000243052"/>
    </source>
</evidence>
<evidence type="ECO:0000313" key="1">
    <source>
        <dbReference type="EMBL" id="AMD20968.1"/>
    </source>
</evidence>
<dbReference type="GO" id="GO:0000151">
    <property type="term" value="C:ubiquitin ligase complex"/>
    <property type="evidence" value="ECO:0007669"/>
    <property type="project" value="TreeGrafter"/>
</dbReference>
<dbReference type="GO" id="GO:0030332">
    <property type="term" value="F:cyclin binding"/>
    <property type="evidence" value="ECO:0007669"/>
    <property type="project" value="TreeGrafter"/>
</dbReference>
<keyword evidence="2" id="KW-1185">Reference proteome</keyword>
<dbReference type="GO" id="GO:0006513">
    <property type="term" value="P:protein monoubiquitination"/>
    <property type="evidence" value="ECO:0007669"/>
    <property type="project" value="TreeGrafter"/>
</dbReference>
<dbReference type="Proteomes" id="UP000243052">
    <property type="component" value="Chromosome v"/>
</dbReference>
<dbReference type="Pfam" id="PF09814">
    <property type="entry name" value="HECT_2"/>
    <property type="match status" value="1"/>
</dbReference>
<dbReference type="GO" id="GO:0051865">
    <property type="term" value="P:protein autoubiquitination"/>
    <property type="evidence" value="ECO:0007669"/>
    <property type="project" value="TreeGrafter"/>
</dbReference>
<dbReference type="PANTHER" id="PTHR31531:SF2">
    <property type="entry name" value="E3 UBIQUITIN-PROTEIN LIGASE E3D"/>
    <property type="match status" value="1"/>
</dbReference>
<dbReference type="InterPro" id="IPR019193">
    <property type="entry name" value="UBQ-conj_enz_E2-bd_prot"/>
</dbReference>
<dbReference type="AlphaFoldDB" id="A0A109UZ49"/>
<dbReference type="GO" id="GO:0043161">
    <property type="term" value="P:proteasome-mediated ubiquitin-dependent protein catabolic process"/>
    <property type="evidence" value="ECO:0007669"/>
    <property type="project" value="TreeGrafter"/>
</dbReference>
<organism evidence="1 2">
    <name type="scientific">Eremothecium sinecaudum</name>
    <dbReference type="NCBI Taxonomy" id="45286"/>
    <lineage>
        <taxon>Eukaryota</taxon>
        <taxon>Fungi</taxon>
        <taxon>Dikarya</taxon>
        <taxon>Ascomycota</taxon>
        <taxon>Saccharomycotina</taxon>
        <taxon>Saccharomycetes</taxon>
        <taxon>Saccharomycetales</taxon>
        <taxon>Saccharomycetaceae</taxon>
        <taxon>Eremothecium</taxon>
    </lineage>
</organism>
<protein>
    <submittedName>
        <fullName evidence="1">HEL313Wp</fullName>
    </submittedName>
</protein>
<dbReference type="STRING" id="45286.A0A109UZ49"/>
<dbReference type="OrthoDB" id="386949at2759"/>
<dbReference type="GO" id="GO:0005634">
    <property type="term" value="C:nucleus"/>
    <property type="evidence" value="ECO:0007669"/>
    <property type="project" value="TreeGrafter"/>
</dbReference>
<reference evidence="1 2" key="1">
    <citation type="submission" date="2016-01" db="EMBL/GenBank/DDBJ databases">
        <title>Genome sequence of the yeast Holleya sinecauda.</title>
        <authorList>
            <person name="Dietrich F.S."/>
        </authorList>
    </citation>
    <scope>NUCLEOTIDE SEQUENCE [LARGE SCALE GENOMIC DNA]</scope>
    <source>
        <strain evidence="1 2">ATCC 58844</strain>
    </source>
</reference>
<sequence length="353" mass="39994">MSFYAEHLPRIGSVSVIIESNDSKVLVKNVDPNQLTVQDGDDSKITINLPCEVQVDNTPQLSYQGKDCVIRLKAKINSSNVYLDRASNFMVAFSHRSKWNKSDLSKGFEFECSECGAVLLSKFEFNRVLDMPSEFWAEFMDYWHCHKPHIDSKAHTDYKTKYNSLKPKEGELLVGDSFLLLDKNWFPERFPLQTAAPTCFKCLKPLGEVTADHLLKIYKWNLILRSAEGHAENYCIEYSVVSSLMNIINSHAARIINLKDGTGAITVLWVFGIGIDVTLLDNTIIKGSLKILYVSDPAEGSIDDIHGRQQADSLTVSETCYKAFLESLETTRNKLPIRHRSIEKWHVSYISSS</sequence>
<dbReference type="PANTHER" id="PTHR31531">
    <property type="entry name" value="E3 UBIQUITIN-PROTEIN LIGASE E3D FAMILY MEMBER"/>
    <property type="match status" value="1"/>
</dbReference>
<dbReference type="GO" id="GO:0061630">
    <property type="term" value="F:ubiquitin protein ligase activity"/>
    <property type="evidence" value="ECO:0007669"/>
    <property type="project" value="TreeGrafter"/>
</dbReference>
<proteinExistence type="predicted"/>
<name>A0A109UZ49_9SACH</name>
<dbReference type="GO" id="GO:0031624">
    <property type="term" value="F:ubiquitin conjugating enzyme binding"/>
    <property type="evidence" value="ECO:0007669"/>
    <property type="project" value="TreeGrafter"/>
</dbReference>
<dbReference type="EMBL" id="CP014245">
    <property type="protein sequence ID" value="AMD20968.1"/>
    <property type="molecule type" value="Genomic_DNA"/>
</dbReference>
<dbReference type="GeneID" id="28724240"/>
<gene>
    <name evidence="1" type="ORF">AW171_hschr52897</name>
</gene>
<dbReference type="RefSeq" id="XP_017987964.1">
    <property type="nucleotide sequence ID" value="XM_018132755.1"/>
</dbReference>
<accession>A0A109UZ49</accession>
<dbReference type="GO" id="GO:0005829">
    <property type="term" value="C:cytosol"/>
    <property type="evidence" value="ECO:0007669"/>
    <property type="project" value="TreeGrafter"/>
</dbReference>